<feature type="region of interest" description="Disordered" evidence="2">
    <location>
        <begin position="219"/>
        <end position="242"/>
    </location>
</feature>
<name>A0ABS7F037_9PROT</name>
<evidence type="ECO:0000256" key="2">
    <source>
        <dbReference type="SAM" id="MobiDB-lite"/>
    </source>
</evidence>
<protein>
    <submittedName>
        <fullName evidence="3">Nitrate reductase molybdenum cofactor assembly chaperone</fullName>
    </submittedName>
</protein>
<evidence type="ECO:0000313" key="3">
    <source>
        <dbReference type="EMBL" id="MBW8268868.1"/>
    </source>
</evidence>
<dbReference type="Proteomes" id="UP001519924">
    <property type="component" value="Unassembled WGS sequence"/>
</dbReference>
<dbReference type="RefSeq" id="WP_220116368.1">
    <property type="nucleotide sequence ID" value="NZ_JAHZUY010000007.1"/>
</dbReference>
<dbReference type="PANTHER" id="PTHR43680:SF2">
    <property type="entry name" value="NITRATE REDUCTASE MOLYBDENUM COFACTOR ASSEMBLY CHAPERONE NARJ"/>
    <property type="match status" value="1"/>
</dbReference>
<comment type="caution">
    <text evidence="3">The sequence shown here is derived from an EMBL/GenBank/DDBJ whole genome shotgun (WGS) entry which is preliminary data.</text>
</comment>
<dbReference type="EMBL" id="JAHZUY010000007">
    <property type="protein sequence ID" value="MBW8268868.1"/>
    <property type="molecule type" value="Genomic_DNA"/>
</dbReference>
<keyword evidence="4" id="KW-1185">Reference proteome</keyword>
<keyword evidence="1" id="KW-0534">Nitrate assimilation</keyword>
<accession>A0ABS7F037</accession>
<gene>
    <name evidence="3" type="primary">narJ</name>
    <name evidence="3" type="ORF">K1J50_05150</name>
</gene>
<organism evidence="3 4">
    <name type="scientific">Caldovatus aquaticus</name>
    <dbReference type="NCBI Taxonomy" id="2865671"/>
    <lineage>
        <taxon>Bacteria</taxon>
        <taxon>Pseudomonadati</taxon>
        <taxon>Pseudomonadota</taxon>
        <taxon>Alphaproteobacteria</taxon>
        <taxon>Acetobacterales</taxon>
        <taxon>Roseomonadaceae</taxon>
        <taxon>Caldovatus</taxon>
    </lineage>
</organism>
<dbReference type="PANTHER" id="PTHR43680">
    <property type="entry name" value="NITRATE REDUCTASE MOLYBDENUM COFACTOR ASSEMBLY CHAPERONE"/>
    <property type="match status" value="1"/>
</dbReference>
<dbReference type="Pfam" id="PF02613">
    <property type="entry name" value="Nitrate_red_del"/>
    <property type="match status" value="1"/>
</dbReference>
<dbReference type="SUPFAM" id="SSF89155">
    <property type="entry name" value="TorD-like"/>
    <property type="match status" value="1"/>
</dbReference>
<dbReference type="NCBIfam" id="TIGR00684">
    <property type="entry name" value="narJ"/>
    <property type="match status" value="1"/>
</dbReference>
<evidence type="ECO:0000256" key="1">
    <source>
        <dbReference type="ARBA" id="ARBA00023063"/>
    </source>
</evidence>
<proteinExistence type="predicted"/>
<dbReference type="InterPro" id="IPR020945">
    <property type="entry name" value="DMSO/NO3_reduct_chaperone"/>
</dbReference>
<evidence type="ECO:0000313" key="4">
    <source>
        <dbReference type="Proteomes" id="UP001519924"/>
    </source>
</evidence>
<dbReference type="InterPro" id="IPR003765">
    <property type="entry name" value="NO3_reductase_chaperone_NarJ"/>
</dbReference>
<dbReference type="InterPro" id="IPR036411">
    <property type="entry name" value="TorD-like_sf"/>
</dbReference>
<dbReference type="Gene3D" id="1.10.3480.10">
    <property type="entry name" value="TorD-like"/>
    <property type="match status" value="1"/>
</dbReference>
<sequence length="242" mass="25001">MRRSLRALAALLAYPTAELQQALPEVRAALAADATLAPAMPALDRLLAELGAGDLLDLQEAYVALFDRTRGLCLNLFEHVHGDSRERGPAMVELAGIYAAAGLAPAAGELPDYLPMLLEFAAVAPERGADLLANAAPLLDLLHRRLLARGSAYAAVLHAALLVAGAEPGTAPLADAPEATPEELDAAYAEAPVVFGPDADPAAECGGVALAAKLRAARRNPAPPMPSRRPVIRHVTTAPSGG</sequence>
<reference evidence="3 4" key="1">
    <citation type="submission" date="2021-08" db="EMBL/GenBank/DDBJ databases">
        <title>Caldovatus sediminis gen. nov., sp. nov., a moderately thermophilic bacterium isolated from a hot spring.</title>
        <authorList>
            <person name="Hu C.-J."/>
            <person name="Li W.-J."/>
            <person name="Xian W.-D."/>
        </authorList>
    </citation>
    <scope>NUCLEOTIDE SEQUENCE [LARGE SCALE GENOMIC DNA]</scope>
    <source>
        <strain evidence="3 4">SYSU G05006</strain>
    </source>
</reference>